<keyword evidence="4" id="KW-1185">Reference proteome</keyword>
<keyword evidence="2" id="KW-0732">Signal</keyword>
<protein>
    <submittedName>
        <fullName evidence="3">Uncharacterized protein</fullName>
    </submittedName>
</protein>
<name>A0A182NJA5_9DIPT</name>
<evidence type="ECO:0000256" key="1">
    <source>
        <dbReference type="SAM" id="MobiDB-lite"/>
    </source>
</evidence>
<dbReference type="EnsemblMetazoa" id="ADIR007729-RA">
    <property type="protein sequence ID" value="ADIR007729-PA"/>
    <property type="gene ID" value="ADIR007729"/>
</dbReference>
<accession>A0A182NJA5</accession>
<feature type="chain" id="PRO_5008129986" evidence="2">
    <location>
        <begin position="24"/>
        <end position="476"/>
    </location>
</feature>
<dbReference type="AlphaFoldDB" id="A0A182NJA5"/>
<dbReference type="STRING" id="7168.A0A182NJA5"/>
<feature type="signal peptide" evidence="2">
    <location>
        <begin position="1"/>
        <end position="23"/>
    </location>
</feature>
<dbReference type="VEuPathDB" id="VectorBase:ADIR007729"/>
<evidence type="ECO:0000256" key="2">
    <source>
        <dbReference type="SAM" id="SignalP"/>
    </source>
</evidence>
<reference evidence="4" key="1">
    <citation type="submission" date="2013-03" db="EMBL/GenBank/DDBJ databases">
        <title>The Genome Sequence of Anopheles dirus WRAIR2.</title>
        <authorList>
            <consortium name="The Broad Institute Genomics Platform"/>
            <person name="Neafsey D.E."/>
            <person name="Walton C."/>
            <person name="Walker B."/>
            <person name="Young S.K."/>
            <person name="Zeng Q."/>
            <person name="Gargeya S."/>
            <person name="Fitzgerald M."/>
            <person name="Haas B."/>
            <person name="Abouelleil A."/>
            <person name="Allen A.W."/>
            <person name="Alvarado L."/>
            <person name="Arachchi H.M."/>
            <person name="Berlin A.M."/>
            <person name="Chapman S.B."/>
            <person name="Gainer-Dewar J."/>
            <person name="Goldberg J."/>
            <person name="Griggs A."/>
            <person name="Gujja S."/>
            <person name="Hansen M."/>
            <person name="Howarth C."/>
            <person name="Imamovic A."/>
            <person name="Ireland A."/>
            <person name="Larimer J."/>
            <person name="McCowan C."/>
            <person name="Murphy C."/>
            <person name="Pearson M."/>
            <person name="Poon T.W."/>
            <person name="Priest M."/>
            <person name="Roberts A."/>
            <person name="Saif S."/>
            <person name="Shea T."/>
            <person name="Sisk P."/>
            <person name="Sykes S."/>
            <person name="Wortman J."/>
            <person name="Nusbaum C."/>
            <person name="Birren B."/>
        </authorList>
    </citation>
    <scope>NUCLEOTIDE SEQUENCE [LARGE SCALE GENOMIC DNA]</scope>
    <source>
        <strain evidence="4">WRAIR2</strain>
    </source>
</reference>
<feature type="region of interest" description="Disordered" evidence="1">
    <location>
        <begin position="135"/>
        <end position="160"/>
    </location>
</feature>
<sequence length="476" mass="51169">MGFLVALVSCCVVLLSVTERACAISYRKDTGFVTDGNDQFVFREPATSAREPPIAEGSFTPMYTHIPNPQVKRSGRVRFTDEPVASASNGVGSSTFFGKGTVLSSSPAGSSPFGHRDRDSDQFYTVGASIQFAGSGAGDVITPPPPAVETQPKPKRKKNKYKYTANEKIYNADGPEQSSGQYASYAGFEEPQRYSAPLQGNYLTSNGARPLAGQFDNSISNYPELQRQQYPFSMNAAQYPGGSFYNTQQPGAPYNPYQYQYPPGAYATDTPYTSPYHQPNAQGFYPQQHPAAQQLGGSSALGQPPNAQSILGVLQSIFNFAPGTFGAPLAPTPQRPAGVYSGGPGQAGGFGGFGGVGGQLRQALDNISENDELQCVPKLVCMMSRSSGGQGFSSYVNRGLLSTILSAVPDSSPWLKFSRAALLGYGIGANSCDAYYPKCPKDEMQILYYLNNHRGGFFRFFNNGEQGPQQQQQQYG</sequence>
<reference evidence="3" key="2">
    <citation type="submission" date="2020-05" db="UniProtKB">
        <authorList>
            <consortium name="EnsemblMetazoa"/>
        </authorList>
    </citation>
    <scope>IDENTIFICATION</scope>
    <source>
        <strain evidence="3">WRAIR2</strain>
    </source>
</reference>
<proteinExistence type="predicted"/>
<organism evidence="3 4">
    <name type="scientific">Anopheles dirus</name>
    <dbReference type="NCBI Taxonomy" id="7168"/>
    <lineage>
        <taxon>Eukaryota</taxon>
        <taxon>Metazoa</taxon>
        <taxon>Ecdysozoa</taxon>
        <taxon>Arthropoda</taxon>
        <taxon>Hexapoda</taxon>
        <taxon>Insecta</taxon>
        <taxon>Pterygota</taxon>
        <taxon>Neoptera</taxon>
        <taxon>Endopterygota</taxon>
        <taxon>Diptera</taxon>
        <taxon>Nematocera</taxon>
        <taxon>Culicoidea</taxon>
        <taxon>Culicidae</taxon>
        <taxon>Anophelinae</taxon>
        <taxon>Anopheles</taxon>
    </lineage>
</organism>
<evidence type="ECO:0000313" key="3">
    <source>
        <dbReference type="EnsemblMetazoa" id="ADIR007729-PA"/>
    </source>
</evidence>
<evidence type="ECO:0000313" key="4">
    <source>
        <dbReference type="Proteomes" id="UP000075884"/>
    </source>
</evidence>
<dbReference type="Proteomes" id="UP000075884">
    <property type="component" value="Unassembled WGS sequence"/>
</dbReference>